<dbReference type="PANTHER" id="PTHR19288">
    <property type="entry name" value="4-NITROPHENYLPHOSPHATASE-RELATED"/>
    <property type="match status" value="1"/>
</dbReference>
<evidence type="ECO:0000313" key="2">
    <source>
        <dbReference type="Proteomes" id="UP001223743"/>
    </source>
</evidence>
<dbReference type="EMBL" id="JAUSWJ010000001">
    <property type="protein sequence ID" value="MDQ0515763.1"/>
    <property type="molecule type" value="Genomic_DNA"/>
</dbReference>
<evidence type="ECO:0000313" key="1">
    <source>
        <dbReference type="EMBL" id="MDQ0515763.1"/>
    </source>
</evidence>
<dbReference type="SUPFAM" id="SSF56784">
    <property type="entry name" value="HAD-like"/>
    <property type="match status" value="1"/>
</dbReference>
<dbReference type="Gene3D" id="3.40.50.1000">
    <property type="entry name" value="HAD superfamily/HAD-like"/>
    <property type="match status" value="2"/>
</dbReference>
<keyword evidence="1" id="KW-0378">Hydrolase</keyword>
<dbReference type="Proteomes" id="UP001223743">
    <property type="component" value="Unassembled WGS sequence"/>
</dbReference>
<keyword evidence="2" id="KW-1185">Reference proteome</keyword>
<dbReference type="InterPro" id="IPR006356">
    <property type="entry name" value="HAD-SF_hydro_IIA_hyp3"/>
</dbReference>
<comment type="caution">
    <text evidence="1">The sequence shown here is derived from an EMBL/GenBank/DDBJ whole genome shotgun (WGS) entry which is preliminary data.</text>
</comment>
<dbReference type="Pfam" id="PF13344">
    <property type="entry name" value="Hydrolase_6"/>
    <property type="match status" value="1"/>
</dbReference>
<dbReference type="PANTHER" id="PTHR19288:SF90">
    <property type="entry name" value="OS08G0542600 PROTEIN"/>
    <property type="match status" value="1"/>
</dbReference>
<accession>A0ABU0M4A1</accession>
<dbReference type="NCBIfam" id="TIGR01460">
    <property type="entry name" value="HAD-SF-IIA"/>
    <property type="match status" value="1"/>
</dbReference>
<organism evidence="1 2">
    <name type="scientific">Kaistia geumhonensis</name>
    <dbReference type="NCBI Taxonomy" id="410839"/>
    <lineage>
        <taxon>Bacteria</taxon>
        <taxon>Pseudomonadati</taxon>
        <taxon>Pseudomonadota</taxon>
        <taxon>Alphaproteobacteria</taxon>
        <taxon>Hyphomicrobiales</taxon>
        <taxon>Kaistiaceae</taxon>
        <taxon>Kaistia</taxon>
    </lineage>
</organism>
<sequence length="290" mass="30824">MANLSSPPPVPGLSALADSYDVVLCDVWGVVHNGVTSFPEARAALRAYRQGGGTVVLITNAPRTSHFIVEQLGVLGVERDAFDDIVTSGDVTRALLAERGPVRFHHIGLERDLTLYEGLALTRVAPDEAEVVSCTGLRNDLVETPADYEAELAALAARDLPFVCANPDIVVERGHQLVYCAGALAARYAELGGQTFVAGKPHAPIYDAALERAARILGRPVARERVLAIGDGAPTDLTGAVRQNLDVLFVTGGIHSGHFGPVDQPDAGAVHRFLDTEKLGARAFIPGLRW</sequence>
<gene>
    <name evidence="1" type="ORF">QO015_001376</name>
</gene>
<dbReference type="GO" id="GO:0016787">
    <property type="term" value="F:hydrolase activity"/>
    <property type="evidence" value="ECO:0007669"/>
    <property type="project" value="UniProtKB-KW"/>
</dbReference>
<name>A0ABU0M4A1_9HYPH</name>
<dbReference type="CDD" id="cd07525">
    <property type="entry name" value="HAD_like"/>
    <property type="match status" value="1"/>
</dbReference>
<dbReference type="InterPro" id="IPR006357">
    <property type="entry name" value="HAD-SF_hydro_IIA"/>
</dbReference>
<reference evidence="1 2" key="1">
    <citation type="submission" date="2023-07" db="EMBL/GenBank/DDBJ databases">
        <title>Genomic Encyclopedia of Type Strains, Phase IV (KMG-IV): sequencing the most valuable type-strain genomes for metagenomic binning, comparative biology and taxonomic classification.</title>
        <authorList>
            <person name="Goeker M."/>
        </authorList>
    </citation>
    <scope>NUCLEOTIDE SEQUENCE [LARGE SCALE GENOMIC DNA]</scope>
    <source>
        <strain evidence="1 2">B1-1</strain>
    </source>
</reference>
<protein>
    <submittedName>
        <fullName evidence="1">HAD superfamily hydrolase (TIGR01459 family)</fullName>
    </submittedName>
</protein>
<dbReference type="NCBIfam" id="TIGR01459">
    <property type="entry name" value="HAD-SF-IIA-hyp4"/>
    <property type="match status" value="1"/>
</dbReference>
<dbReference type="InterPro" id="IPR023214">
    <property type="entry name" value="HAD_sf"/>
</dbReference>
<dbReference type="InterPro" id="IPR036412">
    <property type="entry name" value="HAD-like_sf"/>
</dbReference>
<dbReference type="RefSeq" id="WP_266280530.1">
    <property type="nucleotide sequence ID" value="NZ_JAPKNF010000001.1"/>
</dbReference>
<dbReference type="Pfam" id="PF13242">
    <property type="entry name" value="Hydrolase_like"/>
    <property type="match status" value="1"/>
</dbReference>
<proteinExistence type="predicted"/>